<evidence type="ECO:0000256" key="7">
    <source>
        <dbReference type="ARBA" id="ARBA00022946"/>
    </source>
</evidence>
<evidence type="ECO:0000256" key="13">
    <source>
        <dbReference type="RuleBase" id="RU003557"/>
    </source>
</evidence>
<dbReference type="PROSITE" id="PS00099">
    <property type="entry name" value="THIOLASE_3"/>
    <property type="match status" value="1"/>
</dbReference>
<evidence type="ECO:0000256" key="3">
    <source>
        <dbReference type="ARBA" id="ARBA00011881"/>
    </source>
</evidence>
<evidence type="ECO:0000259" key="15">
    <source>
        <dbReference type="Pfam" id="PF02803"/>
    </source>
</evidence>
<proteinExistence type="inferred from homology"/>
<feature type="active site" description="Acyl-thioester intermediate" evidence="12">
    <location>
        <position position="97"/>
    </location>
</feature>
<keyword evidence="7" id="KW-0809">Transit peptide</keyword>
<feature type="domain" description="Thiolase N-terminal" evidence="14">
    <location>
        <begin position="14"/>
        <end position="268"/>
    </location>
</feature>
<dbReference type="EC" id="2.3.1.9" evidence="4"/>
<sequence>MSAAAADAAERETVIVSAVRTPLGGFQGSLSALSATQLGGIAMRAAVERARVKPSDVDEVFMGNVCSANLGQAPATQAMLAAGLPNTVPCTVVNKVCASGLKAVMLADQAIRTGAADVVVAGGMESMSNVPHYMPSSRQGLRMGHGEVVDGLIKDGLWDPYSQVHMGACAEMCASKHGFSRADQDAHAAESHARANAAAAIGHTAWEVVPVTLPNGRVVSADDGPSKMDLTKLPRLRTVFAKDGNGTVTAGNASPVTDGAAALVLCSRAKAAALGLPVLARVRAHADAATAPEWFTTAPALAVPKALHRAGLSVRDVDFWEVNEAFSVVDLANRKLMQLPAERVNAHGGSVALGHPIGASGARILVTLLNVLRVGGGGVGVAAICNGGGGASAIVVEAPATDASGSGARSQSPKL</sequence>
<evidence type="ECO:0000256" key="12">
    <source>
        <dbReference type="PIRSR" id="PIRSR000429-1"/>
    </source>
</evidence>
<feature type="active site" description="Proton acceptor" evidence="12">
    <location>
        <position position="385"/>
    </location>
</feature>
<evidence type="ECO:0000256" key="6">
    <source>
        <dbReference type="ARBA" id="ARBA00022723"/>
    </source>
</evidence>
<evidence type="ECO:0000256" key="9">
    <source>
        <dbReference type="ARBA" id="ARBA00023128"/>
    </source>
</evidence>
<gene>
    <name evidence="16" type="ORF">CEUR00632_LOCUS8045</name>
</gene>
<name>A0A7R9YUI8_9CHLO</name>
<evidence type="ECO:0000256" key="5">
    <source>
        <dbReference type="ARBA" id="ARBA00022679"/>
    </source>
</evidence>
<dbReference type="InterPro" id="IPR020613">
    <property type="entry name" value="Thiolase_CS"/>
</dbReference>
<comment type="subunit">
    <text evidence="3">Homotetramer.</text>
</comment>
<dbReference type="NCBIfam" id="TIGR01930">
    <property type="entry name" value="AcCoA-C-Actrans"/>
    <property type="match status" value="1"/>
</dbReference>
<evidence type="ECO:0000256" key="8">
    <source>
        <dbReference type="ARBA" id="ARBA00022958"/>
    </source>
</evidence>
<keyword evidence="6" id="KW-0479">Metal-binding</keyword>
<dbReference type="GO" id="GO:0046872">
    <property type="term" value="F:metal ion binding"/>
    <property type="evidence" value="ECO:0007669"/>
    <property type="project" value="UniProtKB-KW"/>
</dbReference>
<dbReference type="GO" id="GO:0006635">
    <property type="term" value="P:fatty acid beta-oxidation"/>
    <property type="evidence" value="ECO:0007669"/>
    <property type="project" value="TreeGrafter"/>
</dbReference>
<dbReference type="PANTHER" id="PTHR18919">
    <property type="entry name" value="ACETYL-COA C-ACYLTRANSFERASE"/>
    <property type="match status" value="1"/>
</dbReference>
<dbReference type="Gene3D" id="3.40.47.10">
    <property type="match status" value="1"/>
</dbReference>
<dbReference type="PROSITE" id="PS00098">
    <property type="entry name" value="THIOLASE_1"/>
    <property type="match status" value="1"/>
</dbReference>
<evidence type="ECO:0000256" key="2">
    <source>
        <dbReference type="ARBA" id="ARBA00010982"/>
    </source>
</evidence>
<dbReference type="FunFam" id="3.40.47.10:FF:000007">
    <property type="entry name" value="acetyl-CoA acetyltransferase, mitochondrial"/>
    <property type="match status" value="1"/>
</dbReference>
<keyword evidence="8" id="KW-0630">Potassium</keyword>
<dbReference type="PIRSF" id="PIRSF000429">
    <property type="entry name" value="Ac-CoA_Ac_transf"/>
    <property type="match status" value="1"/>
</dbReference>
<dbReference type="PANTHER" id="PTHR18919:SF156">
    <property type="entry name" value="ACETYL-COA ACETYLTRANSFERASE, MITOCHONDRIAL"/>
    <property type="match status" value="1"/>
</dbReference>
<comment type="subcellular location">
    <subcellularLocation>
        <location evidence="1">Mitochondrion</location>
    </subcellularLocation>
</comment>
<accession>A0A7R9YUI8</accession>
<dbReference type="InterPro" id="IPR020615">
    <property type="entry name" value="Thiolase_acyl_enz_int_AS"/>
</dbReference>
<comment type="catalytic activity">
    <reaction evidence="11">
        <text>2 acetyl-CoA = acetoacetyl-CoA + CoA</text>
        <dbReference type="Rhea" id="RHEA:21036"/>
        <dbReference type="ChEBI" id="CHEBI:57286"/>
        <dbReference type="ChEBI" id="CHEBI:57287"/>
        <dbReference type="ChEBI" id="CHEBI:57288"/>
        <dbReference type="EC" id="2.3.1.9"/>
    </reaction>
    <physiologicalReaction direction="left-to-right" evidence="11">
        <dbReference type="Rhea" id="RHEA:21037"/>
    </physiologicalReaction>
</comment>
<evidence type="ECO:0000256" key="11">
    <source>
        <dbReference type="ARBA" id="ARBA00052235"/>
    </source>
</evidence>
<keyword evidence="9" id="KW-0496">Mitochondrion</keyword>
<dbReference type="InterPro" id="IPR020616">
    <property type="entry name" value="Thiolase_N"/>
</dbReference>
<dbReference type="InterPro" id="IPR020610">
    <property type="entry name" value="Thiolase_AS"/>
</dbReference>
<dbReference type="EMBL" id="HBEC01017180">
    <property type="protein sequence ID" value="CAD8288006.1"/>
    <property type="molecule type" value="Transcribed_RNA"/>
</dbReference>
<feature type="domain" description="Thiolase C-terminal" evidence="15">
    <location>
        <begin position="277"/>
        <end position="397"/>
    </location>
</feature>
<dbReference type="Pfam" id="PF00108">
    <property type="entry name" value="Thiolase_N"/>
    <property type="match status" value="1"/>
</dbReference>
<dbReference type="InterPro" id="IPR002155">
    <property type="entry name" value="Thiolase"/>
</dbReference>
<dbReference type="PROSITE" id="PS00737">
    <property type="entry name" value="THIOLASE_2"/>
    <property type="match status" value="1"/>
</dbReference>
<comment type="similarity">
    <text evidence="2 13">Belongs to the thiolase-like superfamily. Thiolase family.</text>
</comment>
<protein>
    <recommendedName>
        <fullName evidence="4">acetyl-CoA C-acetyltransferase</fullName>
        <ecNumber evidence="4">2.3.1.9</ecNumber>
    </recommendedName>
</protein>
<keyword evidence="5 13" id="KW-0808">Transferase</keyword>
<evidence type="ECO:0000259" key="14">
    <source>
        <dbReference type="Pfam" id="PF00108"/>
    </source>
</evidence>
<dbReference type="CDD" id="cd00751">
    <property type="entry name" value="thiolase"/>
    <property type="match status" value="1"/>
</dbReference>
<dbReference type="InterPro" id="IPR020617">
    <property type="entry name" value="Thiolase_C"/>
</dbReference>
<evidence type="ECO:0000256" key="4">
    <source>
        <dbReference type="ARBA" id="ARBA00012705"/>
    </source>
</evidence>
<dbReference type="GO" id="GO:0003985">
    <property type="term" value="F:acetyl-CoA C-acetyltransferase activity"/>
    <property type="evidence" value="ECO:0007669"/>
    <property type="project" value="UniProtKB-EC"/>
</dbReference>
<dbReference type="InterPro" id="IPR016039">
    <property type="entry name" value="Thiolase-like"/>
</dbReference>
<organism evidence="16">
    <name type="scientific">Chlamydomonas euryale</name>
    <dbReference type="NCBI Taxonomy" id="1486919"/>
    <lineage>
        <taxon>Eukaryota</taxon>
        <taxon>Viridiplantae</taxon>
        <taxon>Chlorophyta</taxon>
        <taxon>core chlorophytes</taxon>
        <taxon>Chlorophyceae</taxon>
        <taxon>CS clade</taxon>
        <taxon>Chlamydomonadales</taxon>
        <taxon>Chlamydomonadaceae</taxon>
        <taxon>Chlamydomonas</taxon>
    </lineage>
</organism>
<evidence type="ECO:0000256" key="1">
    <source>
        <dbReference type="ARBA" id="ARBA00004173"/>
    </source>
</evidence>
<reference evidence="16" key="1">
    <citation type="submission" date="2021-01" db="EMBL/GenBank/DDBJ databases">
        <authorList>
            <person name="Corre E."/>
            <person name="Pelletier E."/>
            <person name="Niang G."/>
            <person name="Scheremetjew M."/>
            <person name="Finn R."/>
            <person name="Kale V."/>
            <person name="Holt S."/>
            <person name="Cochrane G."/>
            <person name="Meng A."/>
            <person name="Brown T."/>
            <person name="Cohen L."/>
        </authorList>
    </citation>
    <scope>NUCLEOTIDE SEQUENCE</scope>
    <source>
        <strain evidence="16">CCMP219</strain>
    </source>
</reference>
<evidence type="ECO:0000256" key="10">
    <source>
        <dbReference type="ARBA" id="ARBA00023315"/>
    </source>
</evidence>
<dbReference type="AlphaFoldDB" id="A0A7R9YUI8"/>
<keyword evidence="10 13" id="KW-0012">Acyltransferase</keyword>
<dbReference type="SUPFAM" id="SSF53901">
    <property type="entry name" value="Thiolase-like"/>
    <property type="match status" value="2"/>
</dbReference>
<feature type="active site" description="Proton acceptor" evidence="12">
    <location>
        <position position="355"/>
    </location>
</feature>
<evidence type="ECO:0000313" key="16">
    <source>
        <dbReference type="EMBL" id="CAD8288006.1"/>
    </source>
</evidence>
<dbReference type="Pfam" id="PF02803">
    <property type="entry name" value="Thiolase_C"/>
    <property type="match status" value="1"/>
</dbReference>
<dbReference type="GO" id="GO:0005739">
    <property type="term" value="C:mitochondrion"/>
    <property type="evidence" value="ECO:0007669"/>
    <property type="project" value="UniProtKB-SubCell"/>
</dbReference>